<dbReference type="GO" id="GO:0004519">
    <property type="term" value="F:endonuclease activity"/>
    <property type="evidence" value="ECO:0007669"/>
    <property type="project" value="UniProtKB-KW"/>
</dbReference>
<evidence type="ECO:0000259" key="9">
    <source>
        <dbReference type="Pfam" id="PF00552"/>
    </source>
</evidence>
<dbReference type="GO" id="GO:0016787">
    <property type="term" value="F:hydrolase activity"/>
    <property type="evidence" value="ECO:0007669"/>
    <property type="project" value="UniProtKB-KW"/>
</dbReference>
<dbReference type="InterPro" id="IPR051320">
    <property type="entry name" value="Viral_Replic_Matur_Polypro"/>
</dbReference>
<dbReference type="GO" id="GO:0015074">
    <property type="term" value="P:DNA integration"/>
    <property type="evidence" value="ECO:0007669"/>
    <property type="project" value="UniProtKB-KW"/>
</dbReference>
<dbReference type="InterPro" id="IPR043502">
    <property type="entry name" value="DNA/RNA_pol_sf"/>
</dbReference>
<dbReference type="Gene3D" id="3.10.10.10">
    <property type="entry name" value="HIV Type 1 Reverse Transcriptase, subunit A, domain 1"/>
    <property type="match status" value="1"/>
</dbReference>
<keyword evidence="1" id="KW-0808">Transferase</keyword>
<dbReference type="InterPro" id="IPR001037">
    <property type="entry name" value="Integrase_C_retrovir"/>
</dbReference>
<dbReference type="PANTHER" id="PTHR33064:SF37">
    <property type="entry name" value="RIBONUCLEASE H"/>
    <property type="match status" value="1"/>
</dbReference>
<dbReference type="Gene3D" id="3.30.70.270">
    <property type="match status" value="1"/>
</dbReference>
<dbReference type="Gene3D" id="2.30.30.10">
    <property type="entry name" value="Integrase, C-terminal domain superfamily, retroviral"/>
    <property type="match status" value="1"/>
</dbReference>
<evidence type="ECO:0000256" key="7">
    <source>
        <dbReference type="ARBA" id="ARBA00022908"/>
    </source>
</evidence>
<dbReference type="SUPFAM" id="SSF50122">
    <property type="entry name" value="DNA-binding domain of retroviral integrase"/>
    <property type="match status" value="1"/>
</dbReference>
<dbReference type="Gene3D" id="1.10.375.10">
    <property type="entry name" value="Human Immunodeficiency Virus Type 1 Capsid Protein"/>
    <property type="match status" value="1"/>
</dbReference>
<dbReference type="InterPro" id="IPR036862">
    <property type="entry name" value="Integrase_C_dom_sf_retrovir"/>
</dbReference>
<dbReference type="InterPro" id="IPR043128">
    <property type="entry name" value="Rev_trsase/Diguanyl_cyclase"/>
</dbReference>
<evidence type="ECO:0000256" key="1">
    <source>
        <dbReference type="ARBA" id="ARBA00022679"/>
    </source>
</evidence>
<reference evidence="10 11" key="1">
    <citation type="submission" date="2018-07" db="EMBL/GenBank/DDBJ databases">
        <title>A high quality draft genome assembly of the barn swallow (H. rustica rustica).</title>
        <authorList>
            <person name="Formenti G."/>
            <person name="Chiara M."/>
            <person name="Poveda L."/>
            <person name="Francoijs K.-J."/>
            <person name="Bonisoli-Alquati A."/>
            <person name="Canova L."/>
            <person name="Gianfranceschi L."/>
            <person name="Horner D.S."/>
            <person name="Saino N."/>
        </authorList>
    </citation>
    <scope>NUCLEOTIDE SEQUENCE [LARGE SCALE GENOMIC DNA]</scope>
    <source>
        <strain evidence="10">Chelidonia</strain>
        <tissue evidence="10">Blood</tissue>
    </source>
</reference>
<dbReference type="SUPFAM" id="SSF56672">
    <property type="entry name" value="DNA/RNA polymerases"/>
    <property type="match status" value="1"/>
</dbReference>
<keyword evidence="11" id="KW-1185">Reference proteome</keyword>
<dbReference type="PANTHER" id="PTHR33064">
    <property type="entry name" value="POL PROTEIN"/>
    <property type="match status" value="1"/>
</dbReference>
<dbReference type="AlphaFoldDB" id="A0A3M0L7F8"/>
<dbReference type="EMBL" id="QRBI01000094">
    <property type="protein sequence ID" value="RMC19924.1"/>
    <property type="molecule type" value="Genomic_DNA"/>
</dbReference>
<gene>
    <name evidence="10" type="ORF">DUI87_03491</name>
</gene>
<keyword evidence="8" id="KW-0238">DNA-binding</keyword>
<dbReference type="Proteomes" id="UP000269221">
    <property type="component" value="Unassembled WGS sequence"/>
</dbReference>
<dbReference type="GO" id="GO:0016032">
    <property type="term" value="P:viral process"/>
    <property type="evidence" value="ECO:0007669"/>
    <property type="project" value="InterPro"/>
</dbReference>
<dbReference type="GO" id="GO:0016779">
    <property type="term" value="F:nucleotidyltransferase activity"/>
    <property type="evidence" value="ECO:0007669"/>
    <property type="project" value="UniProtKB-KW"/>
</dbReference>
<proteinExistence type="predicted"/>
<evidence type="ECO:0000313" key="10">
    <source>
        <dbReference type="EMBL" id="RMC19924.1"/>
    </source>
</evidence>
<evidence type="ECO:0000256" key="4">
    <source>
        <dbReference type="ARBA" id="ARBA00022723"/>
    </source>
</evidence>
<dbReference type="Pfam" id="PF00552">
    <property type="entry name" value="IN_DBD_C"/>
    <property type="match status" value="1"/>
</dbReference>
<evidence type="ECO:0000256" key="3">
    <source>
        <dbReference type="ARBA" id="ARBA00022722"/>
    </source>
</evidence>
<sequence>MTPHSRLAKVLYAINHLMVPQNSNNPVILNHHLLLQALDETHQPRVKVRVRNLVTKQREGPYDLIASGRGYACISTDSGVRWVPAKCVHPDLQPQRENLANGTLETVTKMKVIKWMNHQVMTQMQMINKEMQSIMKIIFSQEERQIIRTAGIRVWERENLQRELGDQKMTVAPPDWNHNSEQGRRSMNDYRYNVSKDTVKVTGAKGESFTVPVIKNVVIEGETRIWMGDILLVPGTGSNLLGRDLQVKLGIGVIPQEGKMMAKILKLDQEDEDKINKEVWTGEGNKGGLDIDPIRVTIEREEYPIRVHQYPTSLEGREGLKLVMELIKDGTLEPCMSPHNTPILPVKKPDGNYRLVQDLWEVNKRTQTCYPVVPNPYTLLSKVPPQNQWFSVVDLKDAFWACPSAEES</sequence>
<keyword evidence="2" id="KW-0548">Nucleotidyltransferase</keyword>
<name>A0A3M0L7F8_HIRRU</name>
<evidence type="ECO:0000256" key="8">
    <source>
        <dbReference type="ARBA" id="ARBA00023125"/>
    </source>
</evidence>
<dbReference type="InterPro" id="IPR008919">
    <property type="entry name" value="Retrov_capsid_N"/>
</dbReference>
<dbReference type="GO" id="GO:0046872">
    <property type="term" value="F:metal ion binding"/>
    <property type="evidence" value="ECO:0007669"/>
    <property type="project" value="UniProtKB-KW"/>
</dbReference>
<organism evidence="10 11">
    <name type="scientific">Hirundo rustica rustica</name>
    <dbReference type="NCBI Taxonomy" id="333673"/>
    <lineage>
        <taxon>Eukaryota</taxon>
        <taxon>Metazoa</taxon>
        <taxon>Chordata</taxon>
        <taxon>Craniata</taxon>
        <taxon>Vertebrata</taxon>
        <taxon>Euteleostomi</taxon>
        <taxon>Archelosauria</taxon>
        <taxon>Archosauria</taxon>
        <taxon>Dinosauria</taxon>
        <taxon>Saurischia</taxon>
        <taxon>Theropoda</taxon>
        <taxon>Coelurosauria</taxon>
        <taxon>Aves</taxon>
        <taxon>Neognathae</taxon>
        <taxon>Neoaves</taxon>
        <taxon>Telluraves</taxon>
        <taxon>Australaves</taxon>
        <taxon>Passeriformes</taxon>
        <taxon>Sylvioidea</taxon>
        <taxon>Hirundinidae</taxon>
        <taxon>Hirundo</taxon>
    </lineage>
</organism>
<keyword evidence="7" id="KW-0229">DNA integration</keyword>
<accession>A0A3M0L7F8</accession>
<evidence type="ECO:0000313" key="11">
    <source>
        <dbReference type="Proteomes" id="UP000269221"/>
    </source>
</evidence>
<keyword evidence="6" id="KW-0378">Hydrolase</keyword>
<dbReference type="GO" id="GO:0003677">
    <property type="term" value="F:DNA binding"/>
    <property type="evidence" value="ECO:0007669"/>
    <property type="project" value="UniProtKB-KW"/>
</dbReference>
<comment type="caution">
    <text evidence="10">The sequence shown here is derived from an EMBL/GenBank/DDBJ whole genome shotgun (WGS) entry which is preliminary data.</text>
</comment>
<keyword evidence="3" id="KW-0540">Nuclease</keyword>
<evidence type="ECO:0000256" key="5">
    <source>
        <dbReference type="ARBA" id="ARBA00022759"/>
    </source>
</evidence>
<evidence type="ECO:0000256" key="2">
    <source>
        <dbReference type="ARBA" id="ARBA00022695"/>
    </source>
</evidence>
<dbReference type="OrthoDB" id="9906216at2759"/>
<evidence type="ECO:0000256" key="6">
    <source>
        <dbReference type="ARBA" id="ARBA00022801"/>
    </source>
</evidence>
<protein>
    <recommendedName>
        <fullName evidence="9">Integrase-type domain-containing protein</fullName>
    </recommendedName>
</protein>
<keyword evidence="5" id="KW-0255">Endonuclease</keyword>
<keyword evidence="4" id="KW-0479">Metal-binding</keyword>
<feature type="domain" description="Integrase-type" evidence="9">
    <location>
        <begin position="48"/>
        <end position="86"/>
    </location>
</feature>